<accession>A0A0L0D8M9</accession>
<protein>
    <recommendedName>
        <fullName evidence="6">VCBS repeat-containing protein</fullName>
    </recommendedName>
</protein>
<dbReference type="Pfam" id="PF13517">
    <property type="entry name" value="FG-GAP_3"/>
    <property type="match status" value="1"/>
</dbReference>
<dbReference type="STRING" id="461836.A0A0L0D8M9"/>
<dbReference type="PANTHER" id="PTHR44103">
    <property type="entry name" value="PROPROTEIN CONVERTASE P"/>
    <property type="match status" value="1"/>
</dbReference>
<keyword evidence="1 3" id="KW-0732">Signal</keyword>
<keyword evidence="2" id="KW-0472">Membrane</keyword>
<dbReference type="SUPFAM" id="SSF69318">
    <property type="entry name" value="Integrin alpha N-terminal domain"/>
    <property type="match status" value="1"/>
</dbReference>
<keyword evidence="2" id="KW-1133">Transmembrane helix</keyword>
<dbReference type="PANTHER" id="PTHR44103:SF1">
    <property type="entry name" value="PROPROTEIN CONVERTASE P"/>
    <property type="match status" value="1"/>
</dbReference>
<feature type="signal peptide" evidence="3">
    <location>
        <begin position="1"/>
        <end position="20"/>
    </location>
</feature>
<name>A0A0L0D8M9_THETB</name>
<dbReference type="Proteomes" id="UP000054408">
    <property type="component" value="Unassembled WGS sequence"/>
</dbReference>
<keyword evidence="2" id="KW-0812">Transmembrane</keyword>
<feature type="transmembrane region" description="Helical" evidence="2">
    <location>
        <begin position="217"/>
        <end position="242"/>
    </location>
</feature>
<dbReference type="InterPro" id="IPR013517">
    <property type="entry name" value="FG-GAP"/>
</dbReference>
<evidence type="ECO:0000256" key="1">
    <source>
        <dbReference type="ARBA" id="ARBA00022729"/>
    </source>
</evidence>
<keyword evidence="5" id="KW-1185">Reference proteome</keyword>
<evidence type="ECO:0000256" key="2">
    <source>
        <dbReference type="SAM" id="Phobius"/>
    </source>
</evidence>
<organism evidence="4 5">
    <name type="scientific">Thecamonas trahens ATCC 50062</name>
    <dbReference type="NCBI Taxonomy" id="461836"/>
    <lineage>
        <taxon>Eukaryota</taxon>
        <taxon>Apusozoa</taxon>
        <taxon>Apusomonadida</taxon>
        <taxon>Apusomonadidae</taxon>
        <taxon>Thecamonas</taxon>
    </lineage>
</organism>
<feature type="chain" id="PRO_5005537215" description="VCBS repeat-containing protein" evidence="3">
    <location>
        <begin position="21"/>
        <end position="247"/>
    </location>
</feature>
<dbReference type="AlphaFoldDB" id="A0A0L0D8M9"/>
<gene>
    <name evidence="4" type="ORF">AMSG_00512</name>
</gene>
<proteinExistence type="predicted"/>
<dbReference type="InterPro" id="IPR028994">
    <property type="entry name" value="Integrin_alpha_N"/>
</dbReference>
<reference evidence="4 5" key="1">
    <citation type="submission" date="2010-05" db="EMBL/GenBank/DDBJ databases">
        <title>The Genome Sequence of Thecamonas trahens ATCC 50062.</title>
        <authorList>
            <consortium name="The Broad Institute Genome Sequencing Platform"/>
            <person name="Russ C."/>
            <person name="Cuomo C."/>
            <person name="Shea T."/>
            <person name="Young S.K."/>
            <person name="Zeng Q."/>
            <person name="Koehrsen M."/>
            <person name="Haas B."/>
            <person name="Borodovsky M."/>
            <person name="Guigo R."/>
            <person name="Alvarado L."/>
            <person name="Berlin A."/>
            <person name="Bochicchio J."/>
            <person name="Borenstein D."/>
            <person name="Chapman S."/>
            <person name="Chen Z."/>
            <person name="Freedman E."/>
            <person name="Gellesch M."/>
            <person name="Goldberg J."/>
            <person name="Griggs A."/>
            <person name="Gujja S."/>
            <person name="Heilman E."/>
            <person name="Heiman D."/>
            <person name="Hepburn T."/>
            <person name="Howarth C."/>
            <person name="Jen D."/>
            <person name="Larson L."/>
            <person name="Mehta T."/>
            <person name="Park D."/>
            <person name="Pearson M."/>
            <person name="Roberts A."/>
            <person name="Saif S."/>
            <person name="Shenoy N."/>
            <person name="Sisk P."/>
            <person name="Stolte C."/>
            <person name="Sykes S."/>
            <person name="Thomson T."/>
            <person name="Walk T."/>
            <person name="White J."/>
            <person name="Yandava C."/>
            <person name="Burger G."/>
            <person name="Gray M.W."/>
            <person name="Holland P.W.H."/>
            <person name="King N."/>
            <person name="Lang F.B.F."/>
            <person name="Roger A.J."/>
            <person name="Ruiz-Trillo I."/>
            <person name="Lander E."/>
            <person name="Nusbaum C."/>
        </authorList>
    </citation>
    <scope>NUCLEOTIDE SEQUENCE [LARGE SCALE GENOMIC DNA]</scope>
    <source>
        <strain evidence="4 5">ATCC 50062</strain>
    </source>
</reference>
<dbReference type="RefSeq" id="XP_013762789.1">
    <property type="nucleotide sequence ID" value="XM_013907335.1"/>
</dbReference>
<evidence type="ECO:0000313" key="4">
    <source>
        <dbReference type="EMBL" id="KNC48737.1"/>
    </source>
</evidence>
<evidence type="ECO:0000256" key="3">
    <source>
        <dbReference type="SAM" id="SignalP"/>
    </source>
</evidence>
<sequence>MRPVASTVLLLLVGAAVVLASPKRRHATGTTAVVLADLDRDAALDVVATGYDYGVVPWFRNNNGTFESSRVVARGLATAYDLAVADFDGDGDSDVAVVSFPIHTVMWFANNGLGVFDAGSIVDSAVTGARRRWRWDNGPRLGRTERPASCVVPKHERFRIRADINSDSACDIVSVSRNDNTLAWNESLGNGTFAARTIPATVLLAPLSTLHGDGAVAIAPLAALTRAFLITLLSMAISWLFIPTSLY</sequence>
<dbReference type="EMBL" id="GL349434">
    <property type="protein sequence ID" value="KNC48737.1"/>
    <property type="molecule type" value="Genomic_DNA"/>
</dbReference>
<evidence type="ECO:0000313" key="5">
    <source>
        <dbReference type="Proteomes" id="UP000054408"/>
    </source>
</evidence>
<evidence type="ECO:0008006" key="6">
    <source>
        <dbReference type="Google" id="ProtNLM"/>
    </source>
</evidence>
<dbReference type="GeneID" id="25560318"/>